<dbReference type="RefSeq" id="WP_066450565.1">
    <property type="nucleotide sequence ID" value="NZ_CAUWFI010000001.1"/>
</dbReference>
<protein>
    <recommendedName>
        <fullName evidence="3">DRTGG domain-containing protein</fullName>
    </recommendedName>
</protein>
<reference evidence="1 2" key="1">
    <citation type="submission" date="2019-03" db="EMBL/GenBank/DDBJ databases">
        <title>Genomic Encyclopedia of Type Strains, Phase IV (KMG-IV): sequencing the most valuable type-strain genomes for metagenomic binning, comparative biology and taxonomic classification.</title>
        <authorList>
            <person name="Goeker M."/>
        </authorList>
    </citation>
    <scope>NUCLEOTIDE SEQUENCE [LARGE SCALE GENOMIC DNA]</scope>
    <source>
        <strain evidence="1 2">DSM 29487</strain>
    </source>
</reference>
<keyword evidence="2" id="KW-1185">Reference proteome</keyword>
<dbReference type="Gene3D" id="3.40.1390.20">
    <property type="entry name" value="HprK N-terminal domain-like"/>
    <property type="match status" value="1"/>
</dbReference>
<proteinExistence type="predicted"/>
<dbReference type="GeneID" id="98916650"/>
<dbReference type="AlphaFoldDB" id="A0A4R3YGV9"/>
<gene>
    <name evidence="1" type="ORF">EDD60_1312</name>
</gene>
<dbReference type="Proteomes" id="UP000295515">
    <property type="component" value="Unassembled WGS sequence"/>
</dbReference>
<dbReference type="EMBL" id="SMCQ01000031">
    <property type="protein sequence ID" value="TCV91507.1"/>
    <property type="molecule type" value="Genomic_DNA"/>
</dbReference>
<evidence type="ECO:0000313" key="1">
    <source>
        <dbReference type="EMBL" id="TCV91507.1"/>
    </source>
</evidence>
<accession>A0A4R3YGV9</accession>
<evidence type="ECO:0008006" key="3">
    <source>
        <dbReference type="Google" id="ProtNLM"/>
    </source>
</evidence>
<sequence>MKLQEILDIVDGRELYIDSPHVYEIDFQDAFGTDLMSDALCHLRDADETELLITGLANMQIFHTANTLDLAAILIVRGKTIDEHMIQGAKMSNVSVFVTNYTMYETCGRLYEKGLGK</sequence>
<organism evidence="1 2">
    <name type="scientific">Longibaculum muris</name>
    <dbReference type="NCBI Taxonomy" id="1796628"/>
    <lineage>
        <taxon>Bacteria</taxon>
        <taxon>Bacillati</taxon>
        <taxon>Bacillota</taxon>
        <taxon>Erysipelotrichia</taxon>
        <taxon>Erysipelotrichales</taxon>
        <taxon>Coprobacillaceae</taxon>
        <taxon>Longibaculum</taxon>
    </lineage>
</organism>
<dbReference type="SUPFAM" id="SSF75138">
    <property type="entry name" value="HprK N-terminal domain-like"/>
    <property type="match status" value="1"/>
</dbReference>
<dbReference type="InterPro" id="IPR028979">
    <property type="entry name" value="Ser_kin/Pase_Hpr-like_N_sf"/>
</dbReference>
<comment type="caution">
    <text evidence="1">The sequence shown here is derived from an EMBL/GenBank/DDBJ whole genome shotgun (WGS) entry which is preliminary data.</text>
</comment>
<name>A0A4R3YGV9_9FIRM</name>
<evidence type="ECO:0000313" key="2">
    <source>
        <dbReference type="Proteomes" id="UP000295515"/>
    </source>
</evidence>